<keyword evidence="3" id="KW-1185">Reference proteome</keyword>
<evidence type="ECO:0000256" key="1">
    <source>
        <dbReference type="SAM" id="MobiDB-lite"/>
    </source>
</evidence>
<evidence type="ECO:0000313" key="2">
    <source>
        <dbReference type="EMBL" id="KAJ8972236.1"/>
    </source>
</evidence>
<accession>A0ABQ9J3A1</accession>
<gene>
    <name evidence="2" type="ORF">NQ317_017560</name>
</gene>
<sequence length="251" mass="28711">MQPLSPRNPFQQIQPSSPKTPPRSTIPIPQVQVRNMQQLSPRNPFQQIQLSPPKTPPRSTIPLPHGQVRNMQQLNPFQQIQLSPPKTPPRSTIPLPQGQVRNMQQLSPENKGDSLETTMTISTKKFYANATPSCSYSTKTFSVTPEHIIPLPHAEQKKHNNNRRKGKTAILTSTPYKKELEDVINNSRPTKKVKLNIEGNGKNVYRGKKLRKKIILETNRKVTKPQRKTKKRTKTGPLKKKSEKNKKQEEY</sequence>
<dbReference type="Proteomes" id="UP001162164">
    <property type="component" value="Unassembled WGS sequence"/>
</dbReference>
<feature type="region of interest" description="Disordered" evidence="1">
    <location>
        <begin position="1"/>
        <end position="65"/>
    </location>
</feature>
<dbReference type="EMBL" id="JAPWTJ010001376">
    <property type="protein sequence ID" value="KAJ8972236.1"/>
    <property type="molecule type" value="Genomic_DNA"/>
</dbReference>
<organism evidence="2 3">
    <name type="scientific">Molorchus minor</name>
    <dbReference type="NCBI Taxonomy" id="1323400"/>
    <lineage>
        <taxon>Eukaryota</taxon>
        <taxon>Metazoa</taxon>
        <taxon>Ecdysozoa</taxon>
        <taxon>Arthropoda</taxon>
        <taxon>Hexapoda</taxon>
        <taxon>Insecta</taxon>
        <taxon>Pterygota</taxon>
        <taxon>Neoptera</taxon>
        <taxon>Endopterygota</taxon>
        <taxon>Coleoptera</taxon>
        <taxon>Polyphaga</taxon>
        <taxon>Cucujiformia</taxon>
        <taxon>Chrysomeloidea</taxon>
        <taxon>Cerambycidae</taxon>
        <taxon>Lamiinae</taxon>
        <taxon>Monochamini</taxon>
        <taxon>Molorchus</taxon>
    </lineage>
</organism>
<feature type="compositionally biased region" description="Polar residues" evidence="1">
    <location>
        <begin position="8"/>
        <end position="17"/>
    </location>
</feature>
<evidence type="ECO:0000313" key="3">
    <source>
        <dbReference type="Proteomes" id="UP001162164"/>
    </source>
</evidence>
<proteinExistence type="predicted"/>
<name>A0ABQ9J3A1_9CUCU</name>
<feature type="region of interest" description="Disordered" evidence="1">
    <location>
        <begin position="215"/>
        <end position="251"/>
    </location>
</feature>
<protein>
    <submittedName>
        <fullName evidence="2">Uncharacterized protein</fullName>
    </submittedName>
</protein>
<reference evidence="2" key="1">
    <citation type="journal article" date="2023" name="Insect Mol. Biol.">
        <title>Genome sequencing provides insights into the evolution of gene families encoding plant cell wall-degrading enzymes in longhorned beetles.</title>
        <authorList>
            <person name="Shin N.R."/>
            <person name="Okamura Y."/>
            <person name="Kirsch R."/>
            <person name="Pauchet Y."/>
        </authorList>
    </citation>
    <scope>NUCLEOTIDE SEQUENCE</scope>
    <source>
        <strain evidence="2">MMC_N1</strain>
    </source>
</reference>
<feature type="compositionally biased region" description="Polar residues" evidence="1">
    <location>
        <begin position="32"/>
        <end position="52"/>
    </location>
</feature>
<feature type="compositionally biased region" description="Basic residues" evidence="1">
    <location>
        <begin position="221"/>
        <end position="244"/>
    </location>
</feature>
<comment type="caution">
    <text evidence="2">The sequence shown here is derived from an EMBL/GenBank/DDBJ whole genome shotgun (WGS) entry which is preliminary data.</text>
</comment>